<name>A0A5C6RSN4_9FLAO</name>
<evidence type="ECO:0000313" key="2">
    <source>
        <dbReference type="EMBL" id="TXB64322.1"/>
    </source>
</evidence>
<keyword evidence="1" id="KW-1133">Transmembrane helix</keyword>
<gene>
    <name evidence="2" type="ORF">FRY74_11055</name>
</gene>
<keyword evidence="3" id="KW-1185">Reference proteome</keyword>
<keyword evidence="1" id="KW-0472">Membrane</keyword>
<dbReference type="RefSeq" id="WP_147101570.1">
    <property type="nucleotide sequence ID" value="NZ_VOOS01000005.1"/>
</dbReference>
<organism evidence="2 3">
    <name type="scientific">Vicingus serpentipes</name>
    <dbReference type="NCBI Taxonomy" id="1926625"/>
    <lineage>
        <taxon>Bacteria</taxon>
        <taxon>Pseudomonadati</taxon>
        <taxon>Bacteroidota</taxon>
        <taxon>Flavobacteriia</taxon>
        <taxon>Flavobacteriales</taxon>
        <taxon>Vicingaceae</taxon>
        <taxon>Vicingus</taxon>
    </lineage>
</organism>
<dbReference type="EMBL" id="VOOS01000005">
    <property type="protein sequence ID" value="TXB64322.1"/>
    <property type="molecule type" value="Genomic_DNA"/>
</dbReference>
<proteinExistence type="predicted"/>
<sequence>MSDESNKDFAFGKENYILVAAGTVLAILGYILMSGGGSDDPAVFSEELFSFRRMYISPIMIIVGLAIVGWGIMKKVKD</sequence>
<feature type="transmembrane region" description="Helical" evidence="1">
    <location>
        <begin position="55"/>
        <end position="73"/>
    </location>
</feature>
<protein>
    <submittedName>
        <fullName evidence="2">DUF3098 domain-containing protein</fullName>
    </submittedName>
</protein>
<dbReference type="InterPro" id="IPR021448">
    <property type="entry name" value="DUF3098"/>
</dbReference>
<dbReference type="Proteomes" id="UP000321721">
    <property type="component" value="Unassembled WGS sequence"/>
</dbReference>
<feature type="transmembrane region" description="Helical" evidence="1">
    <location>
        <begin position="16"/>
        <end position="35"/>
    </location>
</feature>
<comment type="caution">
    <text evidence="2">The sequence shown here is derived from an EMBL/GenBank/DDBJ whole genome shotgun (WGS) entry which is preliminary data.</text>
</comment>
<keyword evidence="1" id="KW-0812">Transmembrane</keyword>
<evidence type="ECO:0000313" key="3">
    <source>
        <dbReference type="Proteomes" id="UP000321721"/>
    </source>
</evidence>
<reference evidence="2 3" key="1">
    <citation type="submission" date="2019-08" db="EMBL/GenBank/DDBJ databases">
        <title>Genome of Vicingus serpentipes NCIMB 15042.</title>
        <authorList>
            <person name="Bowman J.P."/>
        </authorList>
    </citation>
    <scope>NUCLEOTIDE SEQUENCE [LARGE SCALE GENOMIC DNA]</scope>
    <source>
        <strain evidence="2 3">NCIMB 15042</strain>
    </source>
</reference>
<dbReference type="Pfam" id="PF11297">
    <property type="entry name" value="DUF3098"/>
    <property type="match status" value="1"/>
</dbReference>
<evidence type="ECO:0000256" key="1">
    <source>
        <dbReference type="SAM" id="Phobius"/>
    </source>
</evidence>
<dbReference type="AlphaFoldDB" id="A0A5C6RSN4"/>
<accession>A0A5C6RSN4</accession>
<dbReference type="OrthoDB" id="963379at2"/>